<dbReference type="Proteomes" id="UP000779809">
    <property type="component" value="Unassembled WGS sequence"/>
</dbReference>
<gene>
    <name evidence="5" type="ORF">HYX28_06115</name>
</gene>
<keyword evidence="3" id="KW-0012">Acyltransferase</keyword>
<dbReference type="FunFam" id="3.40.630.30:FF:000064">
    <property type="entry name" value="GNAT family acetyltransferase"/>
    <property type="match status" value="1"/>
</dbReference>
<evidence type="ECO:0000256" key="2">
    <source>
        <dbReference type="ARBA" id="ARBA00022679"/>
    </source>
</evidence>
<reference evidence="5" key="1">
    <citation type="submission" date="2020-07" db="EMBL/GenBank/DDBJ databases">
        <title>Huge and variable diversity of episymbiotic CPR bacteria and DPANN archaea in groundwater ecosystems.</title>
        <authorList>
            <person name="He C.Y."/>
            <person name="Keren R."/>
            <person name="Whittaker M."/>
            <person name="Farag I.F."/>
            <person name="Doudna J."/>
            <person name="Cate J.H.D."/>
            <person name="Banfield J.F."/>
        </authorList>
    </citation>
    <scope>NUCLEOTIDE SEQUENCE</scope>
    <source>
        <strain evidence="5">NC_groundwater_580_Pr5_B-0.1um_64_19</strain>
    </source>
</reference>
<dbReference type="SUPFAM" id="SSF55729">
    <property type="entry name" value="Acyl-CoA N-acyltransferases (Nat)"/>
    <property type="match status" value="1"/>
</dbReference>
<dbReference type="Pfam" id="PF00583">
    <property type="entry name" value="Acetyltransf_1"/>
    <property type="match status" value="1"/>
</dbReference>
<proteinExistence type="inferred from homology"/>
<evidence type="ECO:0000313" key="5">
    <source>
        <dbReference type="EMBL" id="MBI2678337.1"/>
    </source>
</evidence>
<protein>
    <submittedName>
        <fullName evidence="5">GNAT family N-acetyltransferase</fullName>
    </submittedName>
</protein>
<dbReference type="AlphaFoldDB" id="A0A932A8C2"/>
<evidence type="ECO:0000313" key="6">
    <source>
        <dbReference type="Proteomes" id="UP000779809"/>
    </source>
</evidence>
<dbReference type="PANTHER" id="PTHR10545:SF29">
    <property type="entry name" value="GH14572P-RELATED"/>
    <property type="match status" value="1"/>
</dbReference>
<evidence type="ECO:0000256" key="1">
    <source>
        <dbReference type="ARBA" id="ARBA00008694"/>
    </source>
</evidence>
<dbReference type="CDD" id="cd04301">
    <property type="entry name" value="NAT_SF"/>
    <property type="match status" value="1"/>
</dbReference>
<sequence>MLTIRTATAKDAALIVEFIRSLAEYERAPEQPIVSEQDILRDGFPPHGATPRFWVLVAEWEGKPAGFALYFFNYSTWLGRWGLYLEDLFVKPELRGKGVGKALLRELAHIAVKKQCYGMKWVVLDWNQPAIDFYGSLGAEIQREWQTVRIMGDPMKRLATEERRT</sequence>
<dbReference type="PROSITE" id="PS51186">
    <property type="entry name" value="GNAT"/>
    <property type="match status" value="1"/>
</dbReference>
<name>A0A932A8C2_9BACT</name>
<dbReference type="PANTHER" id="PTHR10545">
    <property type="entry name" value="DIAMINE N-ACETYLTRANSFERASE"/>
    <property type="match status" value="1"/>
</dbReference>
<keyword evidence="2" id="KW-0808">Transferase</keyword>
<dbReference type="Gene3D" id="3.40.630.30">
    <property type="match status" value="1"/>
</dbReference>
<evidence type="ECO:0000259" key="4">
    <source>
        <dbReference type="PROSITE" id="PS51186"/>
    </source>
</evidence>
<comment type="caution">
    <text evidence="5">The sequence shown here is derived from an EMBL/GenBank/DDBJ whole genome shotgun (WGS) entry which is preliminary data.</text>
</comment>
<dbReference type="EMBL" id="JACPNR010000006">
    <property type="protein sequence ID" value="MBI2678337.1"/>
    <property type="molecule type" value="Genomic_DNA"/>
</dbReference>
<organism evidence="5 6">
    <name type="scientific">Candidatus Korobacter versatilis</name>
    <dbReference type="NCBI Taxonomy" id="658062"/>
    <lineage>
        <taxon>Bacteria</taxon>
        <taxon>Pseudomonadati</taxon>
        <taxon>Acidobacteriota</taxon>
        <taxon>Terriglobia</taxon>
        <taxon>Terriglobales</taxon>
        <taxon>Candidatus Korobacteraceae</taxon>
        <taxon>Candidatus Korobacter</taxon>
    </lineage>
</organism>
<dbReference type="GO" id="GO:0008080">
    <property type="term" value="F:N-acetyltransferase activity"/>
    <property type="evidence" value="ECO:0007669"/>
    <property type="project" value="UniProtKB-ARBA"/>
</dbReference>
<evidence type="ECO:0000256" key="3">
    <source>
        <dbReference type="ARBA" id="ARBA00023315"/>
    </source>
</evidence>
<accession>A0A932A8C2</accession>
<dbReference type="InterPro" id="IPR051016">
    <property type="entry name" value="Diverse_Substrate_AcTransf"/>
</dbReference>
<dbReference type="InterPro" id="IPR000182">
    <property type="entry name" value="GNAT_dom"/>
</dbReference>
<feature type="domain" description="N-acetyltransferase" evidence="4">
    <location>
        <begin position="2"/>
        <end position="160"/>
    </location>
</feature>
<comment type="similarity">
    <text evidence="1">Belongs to the acetyltransferase family.</text>
</comment>
<dbReference type="InterPro" id="IPR016181">
    <property type="entry name" value="Acyl_CoA_acyltransferase"/>
</dbReference>